<accession>A0A1R1XT17</accession>
<evidence type="ECO:0000313" key="3">
    <source>
        <dbReference type="Proteomes" id="UP000187283"/>
    </source>
</evidence>
<gene>
    <name evidence="2" type="ORF">AYI70_g5815</name>
</gene>
<evidence type="ECO:0000313" key="2">
    <source>
        <dbReference type="EMBL" id="OMJ17689.1"/>
    </source>
</evidence>
<feature type="region of interest" description="Disordered" evidence="1">
    <location>
        <begin position="1"/>
        <end position="49"/>
    </location>
</feature>
<proteinExistence type="predicted"/>
<reference evidence="2 3" key="1">
    <citation type="submission" date="2017-01" db="EMBL/GenBank/DDBJ databases">
        <authorList>
            <person name="Mah S.A."/>
            <person name="Swanson W.J."/>
            <person name="Moy G.W."/>
            <person name="Vacquier V.D."/>
        </authorList>
    </citation>
    <scope>NUCLEOTIDE SEQUENCE [LARGE SCALE GENOMIC DNA]</scope>
    <source>
        <strain evidence="2 3">GSMNP</strain>
    </source>
</reference>
<feature type="compositionally biased region" description="Polar residues" evidence="1">
    <location>
        <begin position="30"/>
        <end position="49"/>
    </location>
</feature>
<organism evidence="2 3">
    <name type="scientific">Smittium culicis</name>
    <dbReference type="NCBI Taxonomy" id="133412"/>
    <lineage>
        <taxon>Eukaryota</taxon>
        <taxon>Fungi</taxon>
        <taxon>Fungi incertae sedis</taxon>
        <taxon>Zoopagomycota</taxon>
        <taxon>Kickxellomycotina</taxon>
        <taxon>Harpellomycetes</taxon>
        <taxon>Harpellales</taxon>
        <taxon>Legeriomycetaceae</taxon>
        <taxon>Smittium</taxon>
    </lineage>
</organism>
<evidence type="ECO:0000256" key="1">
    <source>
        <dbReference type="SAM" id="MobiDB-lite"/>
    </source>
</evidence>
<dbReference type="Proteomes" id="UP000187283">
    <property type="component" value="Unassembled WGS sequence"/>
</dbReference>
<dbReference type="EMBL" id="LSSN01001969">
    <property type="protein sequence ID" value="OMJ17689.1"/>
    <property type="molecule type" value="Genomic_DNA"/>
</dbReference>
<sequence length="77" mass="9068">MRAWSKNPRRSLDLDSHTREKKDDSKFFDIQNTSQTETITNPKQQTCQTKHAIWPEPTEAGRRSHCWEQGVMILKIV</sequence>
<name>A0A1R1XT17_9FUNG</name>
<dbReference type="AlphaFoldDB" id="A0A1R1XT17"/>
<protein>
    <submittedName>
        <fullName evidence="2">Uncharacterized protein</fullName>
    </submittedName>
</protein>
<keyword evidence="3" id="KW-1185">Reference proteome</keyword>
<feature type="compositionally biased region" description="Basic and acidic residues" evidence="1">
    <location>
        <begin position="10"/>
        <end position="27"/>
    </location>
</feature>
<comment type="caution">
    <text evidence="2">The sequence shown here is derived from an EMBL/GenBank/DDBJ whole genome shotgun (WGS) entry which is preliminary data.</text>
</comment>